<dbReference type="EnsemblFungi" id="EJT68639">
    <property type="protein sequence ID" value="EJT68639"/>
    <property type="gene ID" value="GGTG_13794"/>
</dbReference>
<dbReference type="HOGENOM" id="CLU_024640_2_0_1"/>
<gene>
    <name evidence="3" type="primary">20354252</name>
    <name evidence="2" type="ORF">GGTG_13794</name>
</gene>
<dbReference type="STRING" id="644352.J3PJV5"/>
<feature type="region of interest" description="Disordered" evidence="1">
    <location>
        <begin position="58"/>
        <end position="84"/>
    </location>
</feature>
<organism evidence="2">
    <name type="scientific">Gaeumannomyces tritici (strain R3-111a-1)</name>
    <name type="common">Wheat and barley take-all root rot fungus</name>
    <name type="synonym">Gaeumannomyces graminis var. tritici</name>
    <dbReference type="NCBI Taxonomy" id="644352"/>
    <lineage>
        <taxon>Eukaryota</taxon>
        <taxon>Fungi</taxon>
        <taxon>Dikarya</taxon>
        <taxon>Ascomycota</taxon>
        <taxon>Pezizomycotina</taxon>
        <taxon>Sordariomycetes</taxon>
        <taxon>Sordariomycetidae</taxon>
        <taxon>Magnaporthales</taxon>
        <taxon>Magnaporthaceae</taxon>
        <taxon>Gaeumannomyces</taxon>
    </lineage>
</organism>
<dbReference type="eggNOG" id="KOG2246">
    <property type="taxonomic scope" value="Eukaryota"/>
</dbReference>
<reference evidence="3" key="4">
    <citation type="journal article" date="2015" name="G3 (Bethesda)">
        <title>Genome sequences of three phytopathogenic species of the Magnaporthaceae family of fungi.</title>
        <authorList>
            <person name="Okagaki L.H."/>
            <person name="Nunes C.C."/>
            <person name="Sailsbery J."/>
            <person name="Clay B."/>
            <person name="Brown D."/>
            <person name="John T."/>
            <person name="Oh Y."/>
            <person name="Young N."/>
            <person name="Fitzgerald M."/>
            <person name="Haas B.J."/>
            <person name="Zeng Q."/>
            <person name="Young S."/>
            <person name="Adiconis X."/>
            <person name="Fan L."/>
            <person name="Levin J.Z."/>
            <person name="Mitchell T.K."/>
            <person name="Okubara P.A."/>
            <person name="Farman M.L."/>
            <person name="Kohn L.M."/>
            <person name="Birren B."/>
            <person name="Ma L.-J."/>
            <person name="Dean R.A."/>
        </authorList>
    </citation>
    <scope>NUCLEOTIDE SEQUENCE</scope>
    <source>
        <strain evidence="3">R3-111a-1</strain>
    </source>
</reference>
<dbReference type="AlphaFoldDB" id="J3PJV5"/>
<evidence type="ECO:0000313" key="3">
    <source>
        <dbReference type="EnsemblFungi" id="EJT68639"/>
    </source>
</evidence>
<evidence type="ECO:0000256" key="1">
    <source>
        <dbReference type="SAM" id="MobiDB-lite"/>
    </source>
</evidence>
<protein>
    <recommendedName>
        <fullName evidence="5">Glycosyltransferase family 31 protein</fullName>
    </recommendedName>
</protein>
<dbReference type="PANTHER" id="PTHR10811">
    <property type="entry name" value="FRINGE-RELATED"/>
    <property type="match status" value="1"/>
</dbReference>
<dbReference type="RefSeq" id="XP_009229978.1">
    <property type="nucleotide sequence ID" value="XM_009231714.1"/>
</dbReference>
<reference evidence="2" key="3">
    <citation type="submission" date="2010-09" db="EMBL/GenBank/DDBJ databases">
        <title>Annotation of Gaeumannomyces graminis var. tritici R3-111a-1.</title>
        <authorList>
            <consortium name="The Broad Institute Genome Sequencing Platform"/>
            <person name="Ma L.-J."/>
            <person name="Dead R."/>
            <person name="Young S.K."/>
            <person name="Zeng Q."/>
            <person name="Gargeya S."/>
            <person name="Fitzgerald M."/>
            <person name="Haas B."/>
            <person name="Abouelleil A."/>
            <person name="Alvarado L."/>
            <person name="Arachchi H.M."/>
            <person name="Berlin A."/>
            <person name="Brown A."/>
            <person name="Chapman S.B."/>
            <person name="Chen Z."/>
            <person name="Dunbar C."/>
            <person name="Freedman E."/>
            <person name="Gearin G."/>
            <person name="Gellesch M."/>
            <person name="Goldberg J."/>
            <person name="Griggs A."/>
            <person name="Gujja S."/>
            <person name="Heiman D."/>
            <person name="Howarth C."/>
            <person name="Larson L."/>
            <person name="Lui A."/>
            <person name="MacDonald P.J.P."/>
            <person name="Mehta T."/>
            <person name="Montmayeur A."/>
            <person name="Murphy C."/>
            <person name="Neiman D."/>
            <person name="Pearson M."/>
            <person name="Priest M."/>
            <person name="Roberts A."/>
            <person name="Saif S."/>
            <person name="Shea T."/>
            <person name="Shenoy N."/>
            <person name="Sisk P."/>
            <person name="Stolte C."/>
            <person name="Sykes S."/>
            <person name="Yandava C."/>
            <person name="Wortman J."/>
            <person name="Nusbaum C."/>
            <person name="Birren B."/>
        </authorList>
    </citation>
    <scope>NUCLEOTIDE SEQUENCE</scope>
    <source>
        <strain evidence="2">R3-111a-1</strain>
    </source>
</reference>
<dbReference type="Gene3D" id="3.90.550.50">
    <property type="match status" value="1"/>
</dbReference>
<keyword evidence="4" id="KW-1185">Reference proteome</keyword>
<dbReference type="GeneID" id="20354252"/>
<evidence type="ECO:0000313" key="2">
    <source>
        <dbReference type="EMBL" id="EJT68639.1"/>
    </source>
</evidence>
<sequence>MGTTIPPRIYRFLHMRSPFGRAIVLAAISLILISLSLLSSSSSELRRAVLVTTDSFRQHGGQRPLSNTPVWPSPSPPNSTENTAGARFDAETMGCEDDFAHLRKLQVRYGLQPKFEYYRRHVQISRQDIERSAMTEVDERFLPGEFRLVDTETRTASDTPCPGPEPLHLPVTKSPFPSTANLSDFLFGVSTTYKRFSDPRTSSVDEWAYWLTDSRGRSNGGKLLLLLIDASWLELRAARNRLKSAGIDADVQRSDSKDPMAVRYLSLVPAMYRHPARWTRKWLVACDDDTFFPSPHALVERMARFDTSRPLYVGTLSEDANNVDRHGAQAFGGAGVFISVPLASEVAAAYDSCRTERKIAEADSGWGPQGDILLRKCVYENTPVRLSMVPELWQLDLMGDPSGFYESGIKPLSLHHYRGGMWHIGYPLAYTRHAHLCGEDCTLQRFRTRDGFVLSAGFSVARYPLGMDDLDTDQMERTFWPAPDDKGWNLDFALGTQRGSLARTGRKLSWDLQESALRPDGSVSQIYVRKAEDQRWVDWAGNRMSENDGVVELVWIL</sequence>
<dbReference type="VEuPathDB" id="FungiDB:GGTG_13794"/>
<reference evidence="2" key="2">
    <citation type="submission" date="2010-07" db="EMBL/GenBank/DDBJ databases">
        <authorList>
            <consortium name="The Broad Institute Genome Sequencing Platform"/>
            <consortium name="Broad Institute Genome Sequencing Center for Infectious Disease"/>
            <person name="Ma L.-J."/>
            <person name="Dead R."/>
            <person name="Young S."/>
            <person name="Zeng Q."/>
            <person name="Koehrsen M."/>
            <person name="Alvarado L."/>
            <person name="Berlin A."/>
            <person name="Chapman S.B."/>
            <person name="Chen Z."/>
            <person name="Freedman E."/>
            <person name="Gellesch M."/>
            <person name="Goldberg J."/>
            <person name="Griggs A."/>
            <person name="Gujja S."/>
            <person name="Heilman E.R."/>
            <person name="Heiman D."/>
            <person name="Hepburn T."/>
            <person name="Howarth C."/>
            <person name="Jen D."/>
            <person name="Larson L."/>
            <person name="Mehta T."/>
            <person name="Neiman D."/>
            <person name="Pearson M."/>
            <person name="Roberts A."/>
            <person name="Saif S."/>
            <person name="Shea T."/>
            <person name="Shenoy N."/>
            <person name="Sisk P."/>
            <person name="Stolte C."/>
            <person name="Sykes S."/>
            <person name="Walk T."/>
            <person name="White J."/>
            <person name="Yandava C."/>
            <person name="Haas B."/>
            <person name="Nusbaum C."/>
            <person name="Birren B."/>
        </authorList>
    </citation>
    <scope>NUCLEOTIDE SEQUENCE</scope>
    <source>
        <strain evidence="2">R3-111a-1</strain>
    </source>
</reference>
<dbReference type="OrthoDB" id="414175at2759"/>
<proteinExistence type="predicted"/>
<name>J3PJV5_GAET3</name>
<dbReference type="EMBL" id="GL385447">
    <property type="protein sequence ID" value="EJT68639.1"/>
    <property type="molecule type" value="Genomic_DNA"/>
</dbReference>
<dbReference type="Pfam" id="PF04646">
    <property type="entry name" value="DUF604"/>
    <property type="match status" value="1"/>
</dbReference>
<dbReference type="Proteomes" id="UP000006039">
    <property type="component" value="Unassembled WGS sequence"/>
</dbReference>
<dbReference type="FunFam" id="3.90.550.50:FF:000036">
    <property type="entry name" value="Putative glycosyltransferase family 31 protein"/>
    <property type="match status" value="1"/>
</dbReference>
<dbReference type="InterPro" id="IPR006740">
    <property type="entry name" value="DUF604"/>
</dbReference>
<accession>J3PJV5</accession>
<evidence type="ECO:0000313" key="4">
    <source>
        <dbReference type="Proteomes" id="UP000006039"/>
    </source>
</evidence>
<reference evidence="3" key="5">
    <citation type="submission" date="2018-04" db="UniProtKB">
        <authorList>
            <consortium name="EnsemblFungi"/>
        </authorList>
    </citation>
    <scope>IDENTIFICATION</scope>
    <source>
        <strain evidence="3">R3-111a-1</strain>
    </source>
</reference>
<evidence type="ECO:0008006" key="5">
    <source>
        <dbReference type="Google" id="ProtNLM"/>
    </source>
</evidence>
<reference evidence="4" key="1">
    <citation type="submission" date="2010-07" db="EMBL/GenBank/DDBJ databases">
        <title>The genome sequence of Gaeumannomyces graminis var. tritici strain R3-111a-1.</title>
        <authorList>
            <consortium name="The Broad Institute Genome Sequencing Platform"/>
            <person name="Ma L.-J."/>
            <person name="Dead R."/>
            <person name="Young S."/>
            <person name="Zeng Q."/>
            <person name="Koehrsen M."/>
            <person name="Alvarado L."/>
            <person name="Berlin A."/>
            <person name="Chapman S.B."/>
            <person name="Chen Z."/>
            <person name="Freedman E."/>
            <person name="Gellesch M."/>
            <person name="Goldberg J."/>
            <person name="Griggs A."/>
            <person name="Gujja S."/>
            <person name="Heilman E.R."/>
            <person name="Heiman D."/>
            <person name="Hepburn T."/>
            <person name="Howarth C."/>
            <person name="Jen D."/>
            <person name="Larson L."/>
            <person name="Mehta T."/>
            <person name="Neiman D."/>
            <person name="Pearson M."/>
            <person name="Roberts A."/>
            <person name="Saif S."/>
            <person name="Shea T."/>
            <person name="Shenoy N."/>
            <person name="Sisk P."/>
            <person name="Stolte C."/>
            <person name="Sykes S."/>
            <person name="Walk T."/>
            <person name="White J."/>
            <person name="Yandava C."/>
            <person name="Haas B."/>
            <person name="Nusbaum C."/>
            <person name="Birren B."/>
        </authorList>
    </citation>
    <scope>NUCLEOTIDE SEQUENCE [LARGE SCALE GENOMIC DNA]</scope>
    <source>
        <strain evidence="4">R3-111a-1</strain>
    </source>
</reference>